<organism evidence="2 3">
    <name type="scientific">Almyronema epifaneia S1</name>
    <dbReference type="NCBI Taxonomy" id="2991925"/>
    <lineage>
        <taxon>Bacteria</taxon>
        <taxon>Bacillati</taxon>
        <taxon>Cyanobacteriota</taxon>
        <taxon>Cyanophyceae</taxon>
        <taxon>Nodosilineales</taxon>
        <taxon>Nodosilineaceae</taxon>
        <taxon>Almyronema</taxon>
        <taxon>Almyronema epifaneia</taxon>
    </lineage>
</organism>
<comment type="caution">
    <text evidence="2">The sequence shown here is derived from an EMBL/GenBank/DDBJ whole genome shotgun (WGS) entry which is preliminary data.</text>
</comment>
<evidence type="ECO:0000313" key="3">
    <source>
        <dbReference type="Proteomes" id="UP001600165"/>
    </source>
</evidence>
<keyword evidence="3" id="KW-1185">Reference proteome</keyword>
<feature type="transmembrane region" description="Helical" evidence="1">
    <location>
        <begin position="6"/>
        <end position="25"/>
    </location>
</feature>
<evidence type="ECO:0000256" key="1">
    <source>
        <dbReference type="SAM" id="Phobius"/>
    </source>
</evidence>
<dbReference type="RefSeq" id="WP_377962349.1">
    <property type="nucleotide sequence ID" value="NZ_JBHZOL010000030.1"/>
</dbReference>
<sequence length="43" mass="4886">MSSSWVNSIAAIAGFILGDRFLAVLKNRYWRAIALRFNPCQDL</sequence>
<keyword evidence="1" id="KW-0472">Membrane</keyword>
<dbReference type="EMBL" id="JBHZOL010000030">
    <property type="protein sequence ID" value="MFE4105563.1"/>
    <property type="molecule type" value="Genomic_DNA"/>
</dbReference>
<proteinExistence type="predicted"/>
<evidence type="ECO:0000313" key="2">
    <source>
        <dbReference type="EMBL" id="MFE4105563.1"/>
    </source>
</evidence>
<keyword evidence="1" id="KW-0812">Transmembrane</keyword>
<dbReference type="Proteomes" id="UP001600165">
    <property type="component" value="Unassembled WGS sequence"/>
</dbReference>
<keyword evidence="1" id="KW-1133">Transmembrane helix</keyword>
<gene>
    <name evidence="2" type="ORF">ACFVKH_04690</name>
</gene>
<name>A0ABW6IBM1_9CYAN</name>
<accession>A0ABW6IBM1</accession>
<protein>
    <submittedName>
        <fullName evidence="2">Uncharacterized protein</fullName>
    </submittedName>
</protein>
<reference evidence="2 3" key="1">
    <citation type="submission" date="2024-10" db="EMBL/GenBank/DDBJ databases">
        <authorList>
            <person name="Ratan Roy A."/>
            <person name="Morales Sandoval P.H."/>
            <person name="De Los Santos Villalobos S."/>
            <person name="Chakraborty S."/>
            <person name="Mukherjee J."/>
        </authorList>
    </citation>
    <scope>NUCLEOTIDE SEQUENCE [LARGE SCALE GENOMIC DNA]</scope>
    <source>
        <strain evidence="2 3">S1</strain>
    </source>
</reference>